<dbReference type="EC" id="3.4.23.-" evidence="1"/>
<dbReference type="InterPro" id="IPR011969">
    <property type="entry name" value="Clan_AA_Asp_peptidase_C"/>
</dbReference>
<dbReference type="InterPro" id="IPR034122">
    <property type="entry name" value="Retropepsin-like_bacterial"/>
</dbReference>
<dbReference type="CDD" id="cd05483">
    <property type="entry name" value="retropepsin_like_bacteria"/>
    <property type="match status" value="1"/>
</dbReference>
<name>A0A515DHF5_9BURK</name>
<proteinExistence type="predicted"/>
<dbReference type="NCBIfam" id="TIGR02281">
    <property type="entry name" value="clan_AA_DTGA"/>
    <property type="match status" value="1"/>
</dbReference>
<evidence type="ECO:0000313" key="2">
    <source>
        <dbReference type="Proteomes" id="UP000316798"/>
    </source>
</evidence>
<dbReference type="Proteomes" id="UP000316798">
    <property type="component" value="Chromosome"/>
</dbReference>
<gene>
    <name evidence="1" type="ORF">EUB48_16860</name>
</gene>
<dbReference type="SUPFAM" id="SSF50630">
    <property type="entry name" value="Acid proteases"/>
    <property type="match status" value="1"/>
</dbReference>
<keyword evidence="2" id="KW-1185">Reference proteome</keyword>
<reference evidence="1 2" key="1">
    <citation type="submission" date="2019-01" db="EMBL/GenBank/DDBJ databases">
        <title>Genomic insights into a novel species Rhodoferax sp.</title>
        <authorList>
            <person name="Jin L."/>
        </authorList>
    </citation>
    <scope>NUCLEOTIDE SEQUENCE [LARGE SCALE GENOMIC DNA]</scope>
    <source>
        <strain evidence="1 2">CHu59-6-5</strain>
    </source>
</reference>
<keyword evidence="1" id="KW-0378">Hydrolase</keyword>
<dbReference type="EMBL" id="CP035503">
    <property type="protein sequence ID" value="QDL39856.1"/>
    <property type="molecule type" value="Genomic_DNA"/>
</dbReference>
<dbReference type="Pfam" id="PF13975">
    <property type="entry name" value="gag-asp_proteas"/>
    <property type="match status" value="1"/>
</dbReference>
<dbReference type="OrthoDB" id="185963at2"/>
<evidence type="ECO:0000313" key="1">
    <source>
        <dbReference type="EMBL" id="QDL39856.1"/>
    </source>
</evidence>
<protein>
    <submittedName>
        <fullName evidence="1">TIGR02281 family clan AA aspartic protease</fullName>
        <ecNumber evidence="1">3.4.23.-</ecNumber>
    </submittedName>
</protein>
<dbReference type="GO" id="GO:0008233">
    <property type="term" value="F:peptidase activity"/>
    <property type="evidence" value="ECO:0007669"/>
    <property type="project" value="UniProtKB-KW"/>
</dbReference>
<organism evidence="1 2">
    <name type="scientific">Rhodoferax sediminis</name>
    <dbReference type="NCBI Taxonomy" id="2509614"/>
    <lineage>
        <taxon>Bacteria</taxon>
        <taxon>Pseudomonadati</taxon>
        <taxon>Pseudomonadota</taxon>
        <taxon>Betaproteobacteria</taxon>
        <taxon>Burkholderiales</taxon>
        <taxon>Comamonadaceae</taxon>
        <taxon>Rhodoferax</taxon>
    </lineage>
</organism>
<dbReference type="AlphaFoldDB" id="A0A515DHF5"/>
<sequence length="188" mass="19735">MLGHKALLMVGNSAPHSVAPGDTYQGVKVISTAGDQAVVEIDGQRRTLRVGDAPARFAGDGGSPASGGKITIAAGSDGHFTAPGSINGRAVQFLVDTGASVIGMSVSEAERVGLNYKAGQPVRMGTANGVTQGWRVRLDSVRVGDVEVSGVDAVVMPQPMTYVLLGNSFLTRFQMQRDNDMMTLQRRY</sequence>
<dbReference type="Gene3D" id="2.40.70.10">
    <property type="entry name" value="Acid Proteases"/>
    <property type="match status" value="1"/>
</dbReference>
<dbReference type="InterPro" id="IPR021109">
    <property type="entry name" value="Peptidase_aspartic_dom_sf"/>
</dbReference>
<keyword evidence="1" id="KW-0645">Protease</keyword>
<accession>A0A515DHF5</accession>
<dbReference type="KEGG" id="rhf:EUB48_16860"/>
<dbReference type="GO" id="GO:0006508">
    <property type="term" value="P:proteolysis"/>
    <property type="evidence" value="ECO:0007669"/>
    <property type="project" value="UniProtKB-KW"/>
</dbReference>